<keyword evidence="9" id="KW-1185">Reference proteome</keyword>
<dbReference type="NCBIfam" id="TIGR01877">
    <property type="entry name" value="cas_cas6"/>
    <property type="match status" value="1"/>
</dbReference>
<sequence>MRFRLILEVDRAQGDLLPLSYQYEQSAVIYKILSRSDRDYSSWLHDNGFKLERGKRFKLFCYSRLIPDKYRIVPKAGCMNLIGNRAEWAISFLPEKSTTLFVQGLFADQHFTLGNKDYRVDFHVANVELLPSVPLEPTMEWEAQSPVCVKEHAGGRTIFLSPEAPNYAEAILRGLLSRYESLHGHPYNGDTAGFQFELLSPRPKSALITIKAGTPQQTRIRGYRYRFRLTAPAELMHIASEGGIGEECSQGFGYIEPLK</sequence>
<evidence type="ECO:0000256" key="2">
    <source>
        <dbReference type="ARBA" id="ARBA00022884"/>
    </source>
</evidence>
<organism evidence="8 9">
    <name type="scientific">Hallella mizrahii</name>
    <dbReference type="NCBI Taxonomy" id="2606637"/>
    <lineage>
        <taxon>Bacteria</taxon>
        <taxon>Pseudomonadati</taxon>
        <taxon>Bacteroidota</taxon>
        <taxon>Bacteroidia</taxon>
        <taxon>Bacteroidales</taxon>
        <taxon>Prevotellaceae</taxon>
        <taxon>Hallella</taxon>
    </lineage>
</organism>
<dbReference type="Gene3D" id="3.30.70.1890">
    <property type="match status" value="1"/>
</dbReference>
<dbReference type="RefSeq" id="WP_154532529.1">
    <property type="nucleotide sequence ID" value="NZ_VUNG01000001.1"/>
</dbReference>
<evidence type="ECO:0000256" key="3">
    <source>
        <dbReference type="ARBA" id="ARBA00023118"/>
    </source>
</evidence>
<dbReference type="GO" id="GO:0051607">
    <property type="term" value="P:defense response to virus"/>
    <property type="evidence" value="ECO:0007669"/>
    <property type="project" value="UniProtKB-KW"/>
</dbReference>
<dbReference type="InterPro" id="IPR049435">
    <property type="entry name" value="Cas_Cas6_C"/>
</dbReference>
<comment type="similarity">
    <text evidence="1 4">Belongs to the CRISPR-associated protein Cas6/Cse3/CasE family.</text>
</comment>
<dbReference type="Pfam" id="PF21350">
    <property type="entry name" value="Cas6_I-A"/>
    <property type="match status" value="1"/>
</dbReference>
<dbReference type="GO" id="GO:0016788">
    <property type="term" value="F:hydrolase activity, acting on ester bonds"/>
    <property type="evidence" value="ECO:0007669"/>
    <property type="project" value="InterPro"/>
</dbReference>
<evidence type="ECO:0000256" key="5">
    <source>
        <dbReference type="PIRSR" id="PIRSR005054-1"/>
    </source>
</evidence>
<dbReference type="PANTHER" id="PTHR36984:SF1">
    <property type="entry name" value="CRISPR-ASSOCIATED ENDORIBONUCLEASE CAS6 1"/>
    <property type="match status" value="1"/>
</dbReference>
<gene>
    <name evidence="8" type="primary">cas6</name>
    <name evidence="8" type="ORF">FYJ73_00530</name>
</gene>
<reference evidence="8 9" key="1">
    <citation type="submission" date="2019-08" db="EMBL/GenBank/DDBJ databases">
        <title>In-depth cultivation of the pig gut microbiome towards novel bacterial diversity and tailored functional studies.</title>
        <authorList>
            <person name="Wylensek D."/>
            <person name="Hitch T.C.A."/>
            <person name="Clavel T."/>
        </authorList>
    </citation>
    <scope>NUCLEOTIDE SEQUENCE [LARGE SCALE GENOMIC DNA]</scope>
    <source>
        <strain evidence="8 9">LKV-178-WT-2A</strain>
    </source>
</reference>
<keyword evidence="3" id="KW-0051">Antiviral defense</keyword>
<accession>A0A7K0KBA0</accession>
<keyword evidence="2" id="KW-0694">RNA-binding</keyword>
<dbReference type="PANTHER" id="PTHR36984">
    <property type="entry name" value="CRISPR-ASSOCIATED ENDORIBONUCLEASE CAS6 1"/>
    <property type="match status" value="1"/>
</dbReference>
<evidence type="ECO:0000256" key="4">
    <source>
        <dbReference type="PIRNR" id="PIRNR005054"/>
    </source>
</evidence>
<dbReference type="AlphaFoldDB" id="A0A7K0KBA0"/>
<dbReference type="Proteomes" id="UP000438914">
    <property type="component" value="Unassembled WGS sequence"/>
</dbReference>
<feature type="active site" description="Proton donor" evidence="6">
    <location>
        <position position="45"/>
    </location>
</feature>
<evidence type="ECO:0000256" key="6">
    <source>
        <dbReference type="PIRSR" id="PIRSR005054-50"/>
    </source>
</evidence>
<dbReference type="InterPro" id="IPR045747">
    <property type="entry name" value="CRISPR-assoc_prot_Cas6_N_sf"/>
</dbReference>
<dbReference type="GO" id="GO:0003723">
    <property type="term" value="F:RNA binding"/>
    <property type="evidence" value="ECO:0007669"/>
    <property type="project" value="UniProtKB-KW"/>
</dbReference>
<proteinExistence type="inferred from homology"/>
<feature type="active site" description="Proton acceptor" evidence="6">
    <location>
        <position position="30"/>
    </location>
</feature>
<evidence type="ECO:0000313" key="8">
    <source>
        <dbReference type="EMBL" id="MST83186.1"/>
    </source>
</evidence>
<dbReference type="PIRSF" id="PIRSF005054">
    <property type="entry name" value="PF1131"/>
    <property type="match status" value="1"/>
</dbReference>
<dbReference type="CDD" id="cd21140">
    <property type="entry name" value="Cas6_I-like"/>
    <property type="match status" value="1"/>
</dbReference>
<comment type="function">
    <text evidence="4">CRISPR (clustered regularly interspaced short palindromic repeat), is an adaptive immune system that provides protection against mobile genetic elements (viruses, transposable elements and conjugative plasmids). CRISPR clusters contain sequences complementary to antecedent mobile elements and target invading nucleic acids. CRISPR clusters are transcribed and processed into CRISPR RNA (crRNA).</text>
</comment>
<name>A0A7K0KBA0_9BACT</name>
<protein>
    <recommendedName>
        <fullName evidence="4">CRISPR-associated endoribonuclease</fullName>
    </recommendedName>
</protein>
<dbReference type="EMBL" id="VUNG01000001">
    <property type="protein sequence ID" value="MST83186.1"/>
    <property type="molecule type" value="Genomic_DNA"/>
</dbReference>
<evidence type="ECO:0000256" key="1">
    <source>
        <dbReference type="ARBA" id="ARBA00005937"/>
    </source>
</evidence>
<feature type="site" description="Transition state stabilizer" evidence="5">
    <location>
        <position position="58"/>
    </location>
</feature>
<dbReference type="InterPro" id="IPR010156">
    <property type="entry name" value="CRISPR-assoc_prot_Cas6"/>
</dbReference>
<dbReference type="Pfam" id="PF01881">
    <property type="entry name" value="Cas_Cas6_C"/>
    <property type="match status" value="1"/>
</dbReference>
<dbReference type="Gene3D" id="3.30.70.1900">
    <property type="match status" value="1"/>
</dbReference>
<evidence type="ECO:0000259" key="7">
    <source>
        <dbReference type="Pfam" id="PF01881"/>
    </source>
</evidence>
<feature type="domain" description="CRISPR associated protein Cas6 C-terminal" evidence="7">
    <location>
        <begin position="141"/>
        <end position="256"/>
    </location>
</feature>
<comment type="caution">
    <text evidence="8">The sequence shown here is derived from an EMBL/GenBank/DDBJ whole genome shotgun (WGS) entry which is preliminary data.</text>
</comment>
<evidence type="ECO:0000313" key="9">
    <source>
        <dbReference type="Proteomes" id="UP000438914"/>
    </source>
</evidence>